<feature type="region of interest" description="Disordered" evidence="1">
    <location>
        <begin position="1"/>
        <end position="20"/>
    </location>
</feature>
<organism evidence="2 3">
    <name type="scientific">Cryoendolithus antarcticus</name>
    <dbReference type="NCBI Taxonomy" id="1507870"/>
    <lineage>
        <taxon>Eukaryota</taxon>
        <taxon>Fungi</taxon>
        <taxon>Dikarya</taxon>
        <taxon>Ascomycota</taxon>
        <taxon>Pezizomycotina</taxon>
        <taxon>Dothideomycetes</taxon>
        <taxon>Dothideomycetidae</taxon>
        <taxon>Cladosporiales</taxon>
        <taxon>Cladosporiaceae</taxon>
        <taxon>Cryoendolithus</taxon>
    </lineage>
</organism>
<feature type="compositionally biased region" description="Basic and acidic residues" evidence="1">
    <location>
        <begin position="1"/>
        <end position="12"/>
    </location>
</feature>
<evidence type="ECO:0000256" key="1">
    <source>
        <dbReference type="SAM" id="MobiDB-lite"/>
    </source>
</evidence>
<sequence length="143" mass="16243">MNLDRETGRNIDWDSDQTPEFDETGKQYTEVLRGLVSQCIEFDVQNRISLDTLRARLEELTAPGNEDKSSGFRRMLAENISSWRNGIHDLKLQPGPYRLRMSFAMSSDEDSGDGEPMTDEEESEQGEEPTKGSEETGDESMED</sequence>
<reference evidence="3" key="1">
    <citation type="submission" date="2017-03" db="EMBL/GenBank/DDBJ databases">
        <title>Genomes of endolithic fungi from Antarctica.</title>
        <authorList>
            <person name="Coleine C."/>
            <person name="Masonjones S."/>
            <person name="Stajich J.E."/>
        </authorList>
    </citation>
    <scope>NUCLEOTIDE SEQUENCE [LARGE SCALE GENOMIC DNA]</scope>
    <source>
        <strain evidence="3">CCFEE 5527</strain>
    </source>
</reference>
<keyword evidence="3" id="KW-1185">Reference proteome</keyword>
<feature type="region of interest" description="Disordered" evidence="1">
    <location>
        <begin position="101"/>
        <end position="143"/>
    </location>
</feature>
<name>A0A1V8SCZ7_9PEZI</name>
<dbReference type="InParanoid" id="A0A1V8SCZ7"/>
<accession>A0A1V8SCZ7</accession>
<dbReference type="AlphaFoldDB" id="A0A1V8SCZ7"/>
<feature type="compositionally biased region" description="Acidic residues" evidence="1">
    <location>
        <begin position="107"/>
        <end position="127"/>
    </location>
</feature>
<evidence type="ECO:0000313" key="3">
    <source>
        <dbReference type="Proteomes" id="UP000192596"/>
    </source>
</evidence>
<protein>
    <submittedName>
        <fullName evidence="2">Uncharacterized protein</fullName>
    </submittedName>
</protein>
<dbReference type="EMBL" id="NAJO01000058">
    <property type="protein sequence ID" value="OQN97054.1"/>
    <property type="molecule type" value="Genomic_DNA"/>
</dbReference>
<dbReference type="Proteomes" id="UP000192596">
    <property type="component" value="Unassembled WGS sequence"/>
</dbReference>
<proteinExistence type="predicted"/>
<comment type="caution">
    <text evidence="2">The sequence shown here is derived from an EMBL/GenBank/DDBJ whole genome shotgun (WGS) entry which is preliminary data.</text>
</comment>
<gene>
    <name evidence="2" type="ORF">B0A48_16858</name>
</gene>
<evidence type="ECO:0000313" key="2">
    <source>
        <dbReference type="EMBL" id="OQN97054.1"/>
    </source>
</evidence>